<dbReference type="RefSeq" id="WP_003489947.1">
    <property type="nucleotide sequence ID" value="NZ_CAVLHM010000028.1"/>
</dbReference>
<gene>
    <name evidence="3" type="ORF">GUH15_03585</name>
    <name evidence="2" type="ORF">XAC3562_620047</name>
</gene>
<evidence type="ECO:0000313" key="3">
    <source>
        <dbReference type="EMBL" id="MBD4335175.1"/>
    </source>
</evidence>
<keyword evidence="1" id="KW-0812">Transmembrane</keyword>
<evidence type="ECO:0000313" key="4">
    <source>
        <dbReference type="Proteomes" id="UP000052230"/>
    </source>
</evidence>
<feature type="transmembrane region" description="Helical" evidence="1">
    <location>
        <begin position="37"/>
        <end position="58"/>
    </location>
</feature>
<feature type="transmembrane region" description="Helical" evidence="1">
    <location>
        <begin position="79"/>
        <end position="100"/>
    </location>
</feature>
<feature type="transmembrane region" description="Helical" evidence="1">
    <location>
        <begin position="112"/>
        <end position="137"/>
    </location>
</feature>
<reference evidence="2 4" key="1">
    <citation type="submission" date="2014-09" db="EMBL/GenBank/DDBJ databases">
        <authorList>
            <person name="Regsiter A."/>
        </authorList>
    </citation>
    <scope>NUCLEOTIDE SEQUENCE [LARGE SCALE GENOMIC DNA]</scope>
</reference>
<evidence type="ECO:0000313" key="2">
    <source>
        <dbReference type="EMBL" id="CEG17385.1"/>
    </source>
</evidence>
<dbReference type="EMBL" id="JAABFR010000150">
    <property type="protein sequence ID" value="MBD4335175.1"/>
    <property type="molecule type" value="Genomic_DNA"/>
</dbReference>
<protein>
    <recommendedName>
        <fullName evidence="5">Transmembrane protein</fullName>
    </recommendedName>
</protein>
<name>A0A0U5FFA8_XANCI</name>
<accession>A0A0U5FFA8</accession>
<dbReference type="AlphaFoldDB" id="A0A0U5FFA8"/>
<dbReference type="KEGG" id="xcr:J163_03070"/>
<dbReference type="KEGG" id="xcw:J162_03073"/>
<dbReference type="PATRIC" id="fig|434928.28.peg.3168"/>
<dbReference type="Proteomes" id="UP000052230">
    <property type="component" value="Unassembled WGS sequence"/>
</dbReference>
<dbReference type="OMA" id="IEYVLCR"/>
<proteinExistence type="predicted"/>
<evidence type="ECO:0008006" key="5">
    <source>
        <dbReference type="Google" id="ProtNLM"/>
    </source>
</evidence>
<sequence length="152" mass="16459">MRPLAEFVVLSTLAGGVAMVFSTAIDMAGQRVPWTDSLRWVLPGLIAAGVGAWSAAFWQARRAERALAQRAGGMALRTVVLSALGYLPALLLYLLVALAITGDAKVIRSEVMLLLFVIGCLPLLWAAVPFSMIEYLLCRRYLRRVRVSAGSP</sequence>
<dbReference type="KEGG" id="xcf:J172_03086"/>
<keyword evidence="4" id="KW-1185">Reference proteome</keyword>
<dbReference type="KEGG" id="xcu:J159_03070"/>
<reference evidence="3" key="2">
    <citation type="submission" date="2020-01" db="EMBL/GenBank/DDBJ databases">
        <authorList>
            <person name="Richard D."/>
        </authorList>
    </citation>
    <scope>NUCLEOTIDE SEQUENCE</scope>
    <source>
        <strain evidence="3">JP541</strain>
    </source>
</reference>
<keyword evidence="1" id="KW-0472">Membrane</keyword>
<keyword evidence="1" id="KW-1133">Transmembrane helix</keyword>
<evidence type="ECO:0000256" key="1">
    <source>
        <dbReference type="SAM" id="Phobius"/>
    </source>
</evidence>
<dbReference type="KEGG" id="xcn:J169_03093"/>
<feature type="transmembrane region" description="Helical" evidence="1">
    <location>
        <begin position="7"/>
        <end position="25"/>
    </location>
</feature>
<dbReference type="Proteomes" id="UP000653002">
    <property type="component" value="Unassembled WGS sequence"/>
</dbReference>
<comment type="caution">
    <text evidence="2">The sequence shown here is derived from an EMBL/GenBank/DDBJ whole genome shotgun (WGS) entry which is preliminary data.</text>
</comment>
<organism evidence="2 4">
    <name type="scientific">Xanthomonas citri pv. citri</name>
    <dbReference type="NCBI Taxonomy" id="611301"/>
    <lineage>
        <taxon>Bacteria</taxon>
        <taxon>Pseudomonadati</taxon>
        <taxon>Pseudomonadota</taxon>
        <taxon>Gammaproteobacteria</taxon>
        <taxon>Lysobacterales</taxon>
        <taxon>Lysobacteraceae</taxon>
        <taxon>Xanthomonas</taxon>
    </lineage>
</organism>
<dbReference type="GeneID" id="66911987"/>
<dbReference type="EMBL" id="CCXZ01000158">
    <property type="protein sequence ID" value="CEG17385.1"/>
    <property type="molecule type" value="Genomic_DNA"/>
</dbReference>
<dbReference type="KEGG" id="xcm:J164_03070"/>